<reference evidence="3 4" key="1">
    <citation type="submission" date="2017-09" db="EMBL/GenBank/DDBJ databases">
        <authorList>
            <consortium name="International Durum Wheat Genome Sequencing Consortium (IDWGSC)"/>
            <person name="Milanesi L."/>
        </authorList>
    </citation>
    <scope>NUCLEOTIDE SEQUENCE [LARGE SCALE GENOMIC DNA]</scope>
    <source>
        <strain evidence="4">cv. Svevo</strain>
    </source>
</reference>
<dbReference type="InterPro" id="IPR030564">
    <property type="entry name" value="Myotubularin"/>
</dbReference>
<proteinExistence type="predicted"/>
<dbReference type="GO" id="GO:0106018">
    <property type="term" value="F:phosphatidylinositol-3,5-bisphosphate phosphatase activity"/>
    <property type="evidence" value="ECO:0007669"/>
    <property type="project" value="TreeGrafter"/>
</dbReference>
<dbReference type="GO" id="GO:0005737">
    <property type="term" value="C:cytoplasm"/>
    <property type="evidence" value="ECO:0007669"/>
    <property type="project" value="TreeGrafter"/>
</dbReference>
<dbReference type="InterPro" id="IPR010569">
    <property type="entry name" value="Myotubularin-like_Pase_dom"/>
</dbReference>
<dbReference type="PANTHER" id="PTHR10807">
    <property type="entry name" value="MYOTUBULARIN-RELATED"/>
    <property type="match status" value="1"/>
</dbReference>
<dbReference type="EMBL" id="LT934115">
    <property type="protein sequence ID" value="VAH59711.1"/>
    <property type="molecule type" value="Genomic_DNA"/>
</dbReference>
<dbReference type="PANTHER" id="PTHR10807:SF8">
    <property type="entry name" value="PHOSPHATIDYLINOSITOL-3-PHOSPHATE PHOSPHATASE"/>
    <property type="match status" value="1"/>
</dbReference>
<evidence type="ECO:0000256" key="1">
    <source>
        <dbReference type="PIRSR" id="PIRSR630564-2"/>
    </source>
</evidence>
<keyword evidence="4" id="KW-1185">Reference proteome</keyword>
<feature type="domain" description="Myotubularin phosphatase" evidence="2">
    <location>
        <begin position="1"/>
        <end position="122"/>
    </location>
</feature>
<sequence>MRFPAISWCDSGSGAVLARSSQPIAMMDHNEDVKLVYAFCTPRIKPTDEFSVNRKLYIVDCRPWTSAQANKLTRGGTESASTYQEAEIVFLGILNIHDIRGSFTGLREYVNAYESIHQVDSL</sequence>
<evidence type="ECO:0000313" key="4">
    <source>
        <dbReference type="Proteomes" id="UP000324705"/>
    </source>
</evidence>
<dbReference type="Gramene" id="TRITD3Av1G078140.1">
    <property type="protein sequence ID" value="TRITD3Av1G078140.1"/>
    <property type="gene ID" value="TRITD3Av1G078140"/>
</dbReference>
<dbReference type="GO" id="GO:0004438">
    <property type="term" value="F:phosphatidylinositol-3-phosphate phosphatase activity"/>
    <property type="evidence" value="ECO:0007669"/>
    <property type="project" value="TreeGrafter"/>
</dbReference>
<dbReference type="Proteomes" id="UP000324705">
    <property type="component" value="Chromosome 3A"/>
</dbReference>
<organism evidence="3 4">
    <name type="scientific">Triticum turgidum subsp. durum</name>
    <name type="common">Durum wheat</name>
    <name type="synonym">Triticum durum</name>
    <dbReference type="NCBI Taxonomy" id="4567"/>
    <lineage>
        <taxon>Eukaryota</taxon>
        <taxon>Viridiplantae</taxon>
        <taxon>Streptophyta</taxon>
        <taxon>Embryophyta</taxon>
        <taxon>Tracheophyta</taxon>
        <taxon>Spermatophyta</taxon>
        <taxon>Magnoliopsida</taxon>
        <taxon>Liliopsida</taxon>
        <taxon>Poales</taxon>
        <taxon>Poaceae</taxon>
        <taxon>BOP clade</taxon>
        <taxon>Pooideae</taxon>
        <taxon>Triticodae</taxon>
        <taxon>Triticeae</taxon>
        <taxon>Triticinae</taxon>
        <taxon>Triticum</taxon>
    </lineage>
</organism>
<dbReference type="Pfam" id="PF06602">
    <property type="entry name" value="Myotub-related"/>
    <property type="match status" value="1"/>
</dbReference>
<dbReference type="PROSITE" id="PS51339">
    <property type="entry name" value="PPASE_MYOTUBULARIN"/>
    <property type="match status" value="1"/>
</dbReference>
<dbReference type="AlphaFoldDB" id="A0A9R0RFU8"/>
<dbReference type="InterPro" id="IPR029021">
    <property type="entry name" value="Prot-tyrosine_phosphatase-like"/>
</dbReference>
<protein>
    <recommendedName>
        <fullName evidence="2">Myotubularin phosphatase domain-containing protein</fullName>
    </recommendedName>
</protein>
<dbReference type="GO" id="GO:0046856">
    <property type="term" value="P:phosphatidylinositol dephosphorylation"/>
    <property type="evidence" value="ECO:0007669"/>
    <property type="project" value="TreeGrafter"/>
</dbReference>
<feature type="binding site" evidence="1">
    <location>
        <begin position="95"/>
        <end position="96"/>
    </location>
    <ligand>
        <name>substrate</name>
    </ligand>
</feature>
<name>A0A9R0RFU8_TRITD</name>
<gene>
    <name evidence="3" type="ORF">TRITD_3Av1G078140</name>
</gene>
<evidence type="ECO:0000313" key="3">
    <source>
        <dbReference type="EMBL" id="VAH59711.1"/>
    </source>
</evidence>
<evidence type="ECO:0000259" key="2">
    <source>
        <dbReference type="PROSITE" id="PS51339"/>
    </source>
</evidence>
<dbReference type="SUPFAM" id="SSF52799">
    <property type="entry name" value="(Phosphotyrosine protein) phosphatases II"/>
    <property type="match status" value="1"/>
</dbReference>
<accession>A0A9R0RFU8</accession>